<sequence>MITISDRKLDKISLASTTDVLTKALKNDPLYQVIFNNEKELRLYLKLMLDYYNKNGEIYTAVADDQIVGVSIWNLKGTPFVGMRTVLATQSFRDIFKFLMTTQIRSMIKLNNEGLITEGYHYKLEHHYLFIIASVMKGAGRSLMEYAIAKFNDFPIYLENSNIKDNRLFYERLGFHSLKMIDVMGISVDLLTNSKGDQLNEELNR</sequence>
<name>A0A0L6TXD7_9FIRM</name>
<proteinExistence type="predicted"/>
<protein>
    <recommendedName>
        <fullName evidence="3">N-acetyltransferase domain-containing protein</fullName>
    </recommendedName>
</protein>
<keyword evidence="2" id="KW-1185">Reference proteome</keyword>
<reference evidence="2" key="1">
    <citation type="submission" date="2015-07" db="EMBL/GenBank/DDBJ databases">
        <title>Draft genome sequence of Acetobacterium bakii DSM 8293, a potential psychrophilic chemical producer through syngas fermentation.</title>
        <authorList>
            <person name="Song Y."/>
            <person name="Hwang S."/>
            <person name="Cho B.-K."/>
        </authorList>
    </citation>
    <scope>NUCLEOTIDE SEQUENCE [LARGE SCALE GENOMIC DNA]</scope>
    <source>
        <strain evidence="2">DSM 8239</strain>
    </source>
</reference>
<dbReference type="AlphaFoldDB" id="A0A0L6TXD7"/>
<organism evidence="1 2">
    <name type="scientific">Acetobacterium bakii</name>
    <dbReference type="NCBI Taxonomy" id="52689"/>
    <lineage>
        <taxon>Bacteria</taxon>
        <taxon>Bacillati</taxon>
        <taxon>Bacillota</taxon>
        <taxon>Clostridia</taxon>
        <taxon>Eubacteriales</taxon>
        <taxon>Eubacteriaceae</taxon>
        <taxon>Acetobacterium</taxon>
    </lineage>
</organism>
<dbReference type="RefSeq" id="WP_050741136.1">
    <property type="nucleotide sequence ID" value="NZ_LGYO01000040.1"/>
</dbReference>
<dbReference type="Gene3D" id="3.40.630.30">
    <property type="match status" value="1"/>
</dbReference>
<evidence type="ECO:0000313" key="1">
    <source>
        <dbReference type="EMBL" id="KNZ40929.1"/>
    </source>
</evidence>
<evidence type="ECO:0008006" key="3">
    <source>
        <dbReference type="Google" id="ProtNLM"/>
    </source>
</evidence>
<dbReference type="EMBL" id="LGYO01000040">
    <property type="protein sequence ID" value="KNZ40929.1"/>
    <property type="molecule type" value="Genomic_DNA"/>
</dbReference>
<accession>A0A0L6TXD7</accession>
<dbReference type="InterPro" id="IPR016181">
    <property type="entry name" value="Acyl_CoA_acyltransferase"/>
</dbReference>
<comment type="caution">
    <text evidence="1">The sequence shown here is derived from an EMBL/GenBank/DDBJ whole genome shotgun (WGS) entry which is preliminary data.</text>
</comment>
<gene>
    <name evidence="1" type="ORF">AKG39_14565</name>
</gene>
<evidence type="ECO:0000313" key="2">
    <source>
        <dbReference type="Proteomes" id="UP000036873"/>
    </source>
</evidence>
<dbReference type="Proteomes" id="UP000036873">
    <property type="component" value="Unassembled WGS sequence"/>
</dbReference>
<dbReference type="STRING" id="52689.AKG39_14565"/>
<dbReference type="OrthoDB" id="7057833at2"/>
<dbReference type="SUPFAM" id="SSF55729">
    <property type="entry name" value="Acyl-CoA N-acyltransferases (Nat)"/>
    <property type="match status" value="1"/>
</dbReference>